<keyword evidence="8" id="KW-0677">Repeat</keyword>
<feature type="domain" description="Glutamine amidotransferase type-2" evidence="11">
    <location>
        <begin position="2"/>
        <end position="217"/>
    </location>
</feature>
<dbReference type="EC" id="2.6.1.16" evidence="3 10"/>
<evidence type="ECO:0000313" key="13">
    <source>
        <dbReference type="EMBL" id="GHA18607.1"/>
    </source>
</evidence>
<protein>
    <recommendedName>
        <fullName evidence="4 10">Glutamine--fructose-6-phosphate aminotransferase [isomerizing]</fullName>
        <ecNumber evidence="3 10">2.6.1.16</ecNumber>
    </recommendedName>
    <alternativeName>
        <fullName evidence="10">D-fructose-6-phosphate amidotransferase</fullName>
    </alternativeName>
    <alternativeName>
        <fullName evidence="10">GFAT</fullName>
    </alternativeName>
    <alternativeName>
        <fullName evidence="10">Glucosamine-6-phosphate synthase</fullName>
    </alternativeName>
    <alternativeName>
        <fullName evidence="10">Hexosephosphate aminotransferase</fullName>
    </alternativeName>
    <alternativeName>
        <fullName evidence="10">L-glutamine--D-fructose-6-phosphate amidotransferase</fullName>
    </alternativeName>
</protein>
<dbReference type="FunFam" id="3.60.20.10:FF:000006">
    <property type="entry name" value="Glutamine--fructose-6-phosphate aminotransferase [isomerizing]"/>
    <property type="match status" value="1"/>
</dbReference>
<comment type="subunit">
    <text evidence="10">Homodimer.</text>
</comment>
<dbReference type="PANTHER" id="PTHR10937">
    <property type="entry name" value="GLUCOSAMINE--FRUCTOSE-6-PHOSPHATE AMINOTRANSFERASE, ISOMERIZING"/>
    <property type="match status" value="1"/>
</dbReference>
<dbReference type="HAMAP" id="MF_00164">
    <property type="entry name" value="GlmS"/>
    <property type="match status" value="1"/>
</dbReference>
<evidence type="ECO:0000259" key="12">
    <source>
        <dbReference type="PROSITE" id="PS51464"/>
    </source>
</evidence>
<comment type="subcellular location">
    <subcellularLocation>
        <location evidence="2 10">Cytoplasm</location>
    </subcellularLocation>
</comment>
<dbReference type="InterPro" id="IPR047084">
    <property type="entry name" value="GFAT_N"/>
</dbReference>
<evidence type="ECO:0000259" key="11">
    <source>
        <dbReference type="PROSITE" id="PS51278"/>
    </source>
</evidence>
<dbReference type="NCBIfam" id="TIGR01135">
    <property type="entry name" value="glmS"/>
    <property type="match status" value="1"/>
</dbReference>
<dbReference type="InterPro" id="IPR029055">
    <property type="entry name" value="Ntn_hydrolases_N"/>
</dbReference>
<feature type="initiator methionine" description="Removed" evidence="10">
    <location>
        <position position="1"/>
    </location>
</feature>
<dbReference type="NCBIfam" id="NF001484">
    <property type="entry name" value="PRK00331.1"/>
    <property type="match status" value="1"/>
</dbReference>
<dbReference type="FunFam" id="3.40.50.10490:FF:000001">
    <property type="entry name" value="Glutamine--fructose-6-phosphate aminotransferase [isomerizing]"/>
    <property type="match status" value="1"/>
</dbReference>
<dbReference type="CDD" id="cd05009">
    <property type="entry name" value="SIS_GlmS_GlmD_2"/>
    <property type="match status" value="1"/>
</dbReference>
<dbReference type="GO" id="GO:0046349">
    <property type="term" value="P:amino sugar biosynthetic process"/>
    <property type="evidence" value="ECO:0007669"/>
    <property type="project" value="UniProtKB-ARBA"/>
</dbReference>
<evidence type="ECO:0000256" key="1">
    <source>
        <dbReference type="ARBA" id="ARBA00001031"/>
    </source>
</evidence>
<dbReference type="SUPFAM" id="SSF53697">
    <property type="entry name" value="SIS domain"/>
    <property type="match status" value="1"/>
</dbReference>
<dbReference type="Proteomes" id="UP000614811">
    <property type="component" value="Unassembled WGS sequence"/>
</dbReference>
<accession>A0A918S393</accession>
<evidence type="ECO:0000256" key="7">
    <source>
        <dbReference type="ARBA" id="ARBA00022679"/>
    </source>
</evidence>
<dbReference type="CDD" id="cd00714">
    <property type="entry name" value="GFAT"/>
    <property type="match status" value="1"/>
</dbReference>
<evidence type="ECO:0000256" key="5">
    <source>
        <dbReference type="ARBA" id="ARBA00022490"/>
    </source>
</evidence>
<comment type="catalytic activity">
    <reaction evidence="1 10">
        <text>D-fructose 6-phosphate + L-glutamine = D-glucosamine 6-phosphate + L-glutamate</text>
        <dbReference type="Rhea" id="RHEA:13237"/>
        <dbReference type="ChEBI" id="CHEBI:29985"/>
        <dbReference type="ChEBI" id="CHEBI:58359"/>
        <dbReference type="ChEBI" id="CHEBI:58725"/>
        <dbReference type="ChEBI" id="CHEBI:61527"/>
        <dbReference type="EC" id="2.6.1.16"/>
    </reaction>
</comment>
<dbReference type="EMBL" id="BMXA01000007">
    <property type="protein sequence ID" value="GHA18607.1"/>
    <property type="molecule type" value="Genomic_DNA"/>
</dbReference>
<gene>
    <name evidence="10 13" type="primary">glmS</name>
    <name evidence="13" type="ORF">GCM10008090_30260</name>
</gene>
<dbReference type="GO" id="GO:0097367">
    <property type="term" value="F:carbohydrate derivative binding"/>
    <property type="evidence" value="ECO:0007669"/>
    <property type="project" value="InterPro"/>
</dbReference>
<proteinExistence type="inferred from homology"/>
<keyword evidence="7 10" id="KW-0808">Transferase</keyword>
<dbReference type="InterPro" id="IPR001347">
    <property type="entry name" value="SIS_dom"/>
</dbReference>
<feature type="domain" description="SIS" evidence="12">
    <location>
        <begin position="460"/>
        <end position="601"/>
    </location>
</feature>
<keyword evidence="14" id="KW-1185">Reference proteome</keyword>
<evidence type="ECO:0000256" key="9">
    <source>
        <dbReference type="ARBA" id="ARBA00022962"/>
    </source>
</evidence>
<feature type="domain" description="SIS" evidence="12">
    <location>
        <begin position="285"/>
        <end position="424"/>
    </location>
</feature>
<evidence type="ECO:0000256" key="2">
    <source>
        <dbReference type="ARBA" id="ARBA00004496"/>
    </source>
</evidence>
<dbReference type="FunFam" id="3.40.50.10490:FF:000002">
    <property type="entry name" value="Glutamine--fructose-6-phosphate aminotransferase [isomerizing]"/>
    <property type="match status" value="1"/>
</dbReference>
<dbReference type="GO" id="GO:0006487">
    <property type="term" value="P:protein N-linked glycosylation"/>
    <property type="evidence" value="ECO:0007669"/>
    <property type="project" value="TreeGrafter"/>
</dbReference>
<dbReference type="Pfam" id="PF01380">
    <property type="entry name" value="SIS"/>
    <property type="match status" value="2"/>
</dbReference>
<evidence type="ECO:0000256" key="10">
    <source>
        <dbReference type="HAMAP-Rule" id="MF_00164"/>
    </source>
</evidence>
<dbReference type="RefSeq" id="WP_189402553.1">
    <property type="nucleotide sequence ID" value="NZ_BMXA01000007.1"/>
</dbReference>
<dbReference type="PROSITE" id="PS51278">
    <property type="entry name" value="GATASE_TYPE_2"/>
    <property type="match status" value="1"/>
</dbReference>
<dbReference type="InterPro" id="IPR046348">
    <property type="entry name" value="SIS_dom_sf"/>
</dbReference>
<dbReference type="Pfam" id="PF13522">
    <property type="entry name" value="GATase_6"/>
    <property type="match status" value="1"/>
</dbReference>
<evidence type="ECO:0000256" key="3">
    <source>
        <dbReference type="ARBA" id="ARBA00012916"/>
    </source>
</evidence>
<dbReference type="Gene3D" id="3.40.50.10490">
    <property type="entry name" value="Glucose-6-phosphate isomerase like protein, domain 1"/>
    <property type="match status" value="2"/>
</dbReference>
<evidence type="ECO:0000256" key="6">
    <source>
        <dbReference type="ARBA" id="ARBA00022576"/>
    </source>
</evidence>
<dbReference type="AlphaFoldDB" id="A0A918S393"/>
<dbReference type="Gene3D" id="3.60.20.10">
    <property type="entry name" value="Glutamine Phosphoribosylpyrophosphate, subunit 1, domain 1"/>
    <property type="match status" value="1"/>
</dbReference>
<evidence type="ECO:0000313" key="14">
    <source>
        <dbReference type="Proteomes" id="UP000614811"/>
    </source>
</evidence>
<feature type="active site" description="For Fru-6P isomerization activity" evidence="10">
    <location>
        <position position="606"/>
    </location>
</feature>
<dbReference type="PROSITE" id="PS51464">
    <property type="entry name" value="SIS"/>
    <property type="match status" value="2"/>
</dbReference>
<dbReference type="GO" id="GO:0005975">
    <property type="term" value="P:carbohydrate metabolic process"/>
    <property type="evidence" value="ECO:0007669"/>
    <property type="project" value="UniProtKB-UniRule"/>
</dbReference>
<comment type="function">
    <text evidence="10">Catalyzes the first step in hexosamine metabolism, converting fructose-6P into glucosamine-6P using glutamine as a nitrogen source.</text>
</comment>
<sequence>MCGIVGAVASRDITPTLLDGLRRLEYRGYDSAGLAVVNADGALDLRRSVGRVASLKAITEHVAGHVGIAHTRWATHGKPAENNAHPHTSSSQVAVVHNGIIENHQELRSRQRELGFPFSSETDTEVIVHQIDWHMQQGKDLLAAVQTTVQELHGAYGLGVVSKLEPDTLIAARSGSPLLIGIGVNENFIASDMSALIPVSNQYMVMEDGDIAKVTSRSIQIFDRNGDPVERKVIVSNLSDDETELEGYAHYMKKEIHEQTRAITETLEGRLGADSVLELPFGEQARDIFDRTREIKIIACGTSYYAASVARYWFEEFGIKCDVEIASEYRYRKHVVNDGTLFVTISQSGETLDTMAALEMAKGMNYINTLCICNVPESSLVRASDLTIFTHAGREIGVASTKAFTTQLVTLLLVAICLRRRQVGDGRSIDAVETEIVNELRTLPQQIENVLDLEDQIIAMSKYFSNKEHALFLGRGAHFPIAMEGALKLKEISYIHAEAYAAGELKHGPLALIDEDMPVVAVAPNDELLEKLKSNLEEVRARGGKLFVFADAESGLQSDQQGMVLNVAPVNNYIAPILYVVPLQLLAYHVALLKGTDIDKPRNLAKSVTVE</sequence>
<dbReference type="GO" id="GO:0004360">
    <property type="term" value="F:glutamine-fructose-6-phosphate transaminase (isomerizing) activity"/>
    <property type="evidence" value="ECO:0007669"/>
    <property type="project" value="UniProtKB-UniRule"/>
</dbReference>
<comment type="caution">
    <text evidence="13">The sequence shown here is derived from an EMBL/GenBank/DDBJ whole genome shotgun (WGS) entry which is preliminary data.</text>
</comment>
<dbReference type="GO" id="GO:0006002">
    <property type="term" value="P:fructose 6-phosphate metabolic process"/>
    <property type="evidence" value="ECO:0007669"/>
    <property type="project" value="TreeGrafter"/>
</dbReference>
<dbReference type="InterPro" id="IPR035466">
    <property type="entry name" value="GlmS/AgaS_SIS"/>
</dbReference>
<dbReference type="InterPro" id="IPR005855">
    <property type="entry name" value="GFAT"/>
</dbReference>
<dbReference type="CDD" id="cd05008">
    <property type="entry name" value="SIS_GlmS_GlmD_1"/>
    <property type="match status" value="1"/>
</dbReference>
<dbReference type="PANTHER" id="PTHR10937:SF0">
    <property type="entry name" value="GLUTAMINE--FRUCTOSE-6-PHOSPHATE TRANSAMINASE (ISOMERIZING)"/>
    <property type="match status" value="1"/>
</dbReference>
<dbReference type="SUPFAM" id="SSF56235">
    <property type="entry name" value="N-terminal nucleophile aminohydrolases (Ntn hydrolases)"/>
    <property type="match status" value="1"/>
</dbReference>
<reference evidence="13" key="1">
    <citation type="journal article" date="2014" name="Int. J. Syst. Evol. Microbiol.">
        <title>Complete genome sequence of Corynebacterium casei LMG S-19264T (=DSM 44701T), isolated from a smear-ripened cheese.</title>
        <authorList>
            <consortium name="US DOE Joint Genome Institute (JGI-PGF)"/>
            <person name="Walter F."/>
            <person name="Albersmeier A."/>
            <person name="Kalinowski J."/>
            <person name="Ruckert C."/>
        </authorList>
    </citation>
    <scope>NUCLEOTIDE SEQUENCE</scope>
    <source>
        <strain evidence="13">KCTC 12711</strain>
    </source>
</reference>
<dbReference type="GO" id="GO:0006047">
    <property type="term" value="P:UDP-N-acetylglucosamine metabolic process"/>
    <property type="evidence" value="ECO:0007669"/>
    <property type="project" value="TreeGrafter"/>
</dbReference>
<dbReference type="InterPro" id="IPR017932">
    <property type="entry name" value="GATase_2_dom"/>
</dbReference>
<reference evidence="13" key="2">
    <citation type="submission" date="2020-09" db="EMBL/GenBank/DDBJ databases">
        <authorList>
            <person name="Sun Q."/>
            <person name="Kim S."/>
        </authorList>
    </citation>
    <scope>NUCLEOTIDE SEQUENCE</scope>
    <source>
        <strain evidence="13">KCTC 12711</strain>
    </source>
</reference>
<keyword evidence="6 10" id="KW-0032">Aminotransferase</keyword>
<dbReference type="InterPro" id="IPR035490">
    <property type="entry name" value="GlmS/FrlB_SIS"/>
</dbReference>
<evidence type="ECO:0000256" key="8">
    <source>
        <dbReference type="ARBA" id="ARBA00022737"/>
    </source>
</evidence>
<keyword evidence="5 10" id="KW-0963">Cytoplasm</keyword>
<evidence type="ECO:0000256" key="4">
    <source>
        <dbReference type="ARBA" id="ARBA00016090"/>
    </source>
</evidence>
<dbReference type="GO" id="GO:0005829">
    <property type="term" value="C:cytosol"/>
    <property type="evidence" value="ECO:0007669"/>
    <property type="project" value="TreeGrafter"/>
</dbReference>
<keyword evidence="9" id="KW-0315">Glutamine amidotransferase</keyword>
<name>A0A918S393_9GAMM</name>
<organism evidence="13 14">
    <name type="scientific">Arenicella chitinivorans</name>
    <dbReference type="NCBI Taxonomy" id="1329800"/>
    <lineage>
        <taxon>Bacteria</taxon>
        <taxon>Pseudomonadati</taxon>
        <taxon>Pseudomonadota</taxon>
        <taxon>Gammaproteobacteria</taxon>
        <taxon>Arenicellales</taxon>
        <taxon>Arenicellaceae</taxon>
        <taxon>Arenicella</taxon>
    </lineage>
</organism>
<feature type="active site" description="Nucleophile; for GATase activity" evidence="10">
    <location>
        <position position="2"/>
    </location>
</feature>